<evidence type="ECO:0000256" key="5">
    <source>
        <dbReference type="ARBA" id="ARBA00022692"/>
    </source>
</evidence>
<protein>
    <recommendedName>
        <fullName evidence="12">TolC family protein</fullName>
    </recommendedName>
</protein>
<dbReference type="RefSeq" id="WP_104712726.1">
    <property type="nucleotide sequence ID" value="NZ_PTRA01000001.1"/>
</dbReference>
<accession>A0A2S7IRV1</accession>
<feature type="chain" id="PRO_5015686089" description="TolC family protein" evidence="9">
    <location>
        <begin position="19"/>
        <end position="436"/>
    </location>
</feature>
<evidence type="ECO:0000256" key="3">
    <source>
        <dbReference type="ARBA" id="ARBA00022448"/>
    </source>
</evidence>
<name>A0A2S7IRV1_9BACT</name>
<dbReference type="GO" id="GO:0015562">
    <property type="term" value="F:efflux transmembrane transporter activity"/>
    <property type="evidence" value="ECO:0007669"/>
    <property type="project" value="InterPro"/>
</dbReference>
<reference evidence="11" key="1">
    <citation type="submission" date="2018-02" db="EMBL/GenBank/DDBJ databases">
        <title>Genome sequencing of Solimonas sp. HR-BB.</title>
        <authorList>
            <person name="Lee Y."/>
            <person name="Jeon C.O."/>
        </authorList>
    </citation>
    <scope>NUCLEOTIDE SEQUENCE [LARGE SCALE GENOMIC DNA]</scope>
    <source>
        <strain evidence="11">HR-U</strain>
    </source>
</reference>
<sequence length="436" mass="49540">MKKLLLFTGLLFSGYLQAQTPMTLKQAVDVAIRNNLTVRQNELLVETSENNLLQSKLALLPSAQANASQSINYGRSIDPYTNGFVNEKLNASNFSFSAGVTLFNGLYNQNFIKQNNLLMKAAEQDVQQAKDQVTLNTILAYLQVLSSEDQVNLAEQQLEASKMQLERTVALVKAGNLAPYDEYTLGSQVANDQLSLVTMQGQLKLNRLTFWQTLNNPQIPLDFRLERLTPEGEMGYANTATQVYESAEQNLAMIKAAQIRVKSFDHTIKMLRGLQYPQLSLNSFVSTRYSSTANVTYGDQLGNNFNRNFSLDLSIPIFRSWVYKNRVQNAIVDKKRYEVQAQNVQIQVKQGIEQAYANLEVAKMRYDALENQVKNFDETLKSAESRFQAGTLNVVEYNIAKTNLDRARLNQIQARYDYLFRVKILDFYQGKNLFVD</sequence>
<dbReference type="GO" id="GO:1990281">
    <property type="term" value="C:efflux pump complex"/>
    <property type="evidence" value="ECO:0007669"/>
    <property type="project" value="TreeGrafter"/>
</dbReference>
<dbReference type="Gene3D" id="1.20.1600.10">
    <property type="entry name" value="Outer membrane efflux proteins (OEP)"/>
    <property type="match status" value="1"/>
</dbReference>
<keyword evidence="9" id="KW-0732">Signal</keyword>
<feature type="coiled-coil region" evidence="8">
    <location>
        <begin position="352"/>
        <end position="386"/>
    </location>
</feature>
<dbReference type="InterPro" id="IPR051906">
    <property type="entry name" value="TolC-like"/>
</dbReference>
<dbReference type="PANTHER" id="PTHR30026:SF20">
    <property type="entry name" value="OUTER MEMBRANE PROTEIN TOLC"/>
    <property type="match status" value="1"/>
</dbReference>
<organism evidence="10 11">
    <name type="scientific">Siphonobacter curvatus</name>
    <dbReference type="NCBI Taxonomy" id="2094562"/>
    <lineage>
        <taxon>Bacteria</taxon>
        <taxon>Pseudomonadati</taxon>
        <taxon>Bacteroidota</taxon>
        <taxon>Cytophagia</taxon>
        <taxon>Cytophagales</taxon>
        <taxon>Cytophagaceae</taxon>
        <taxon>Siphonobacter</taxon>
    </lineage>
</organism>
<dbReference type="AlphaFoldDB" id="A0A2S7IRV1"/>
<keyword evidence="7" id="KW-0998">Cell outer membrane</keyword>
<dbReference type="GO" id="GO:0015288">
    <property type="term" value="F:porin activity"/>
    <property type="evidence" value="ECO:0007669"/>
    <property type="project" value="TreeGrafter"/>
</dbReference>
<keyword evidence="6" id="KW-0472">Membrane</keyword>
<evidence type="ECO:0000256" key="4">
    <source>
        <dbReference type="ARBA" id="ARBA00022452"/>
    </source>
</evidence>
<feature type="signal peptide" evidence="9">
    <location>
        <begin position="1"/>
        <end position="18"/>
    </location>
</feature>
<comment type="subcellular location">
    <subcellularLocation>
        <location evidence="1">Cell outer membrane</location>
    </subcellularLocation>
</comment>
<evidence type="ECO:0000256" key="6">
    <source>
        <dbReference type="ARBA" id="ARBA00023136"/>
    </source>
</evidence>
<dbReference type="GO" id="GO:0009279">
    <property type="term" value="C:cell outer membrane"/>
    <property type="evidence" value="ECO:0007669"/>
    <property type="project" value="UniProtKB-SubCell"/>
</dbReference>
<evidence type="ECO:0000256" key="2">
    <source>
        <dbReference type="ARBA" id="ARBA00007613"/>
    </source>
</evidence>
<dbReference type="SUPFAM" id="SSF56954">
    <property type="entry name" value="Outer membrane efflux proteins (OEP)"/>
    <property type="match status" value="1"/>
</dbReference>
<keyword evidence="11" id="KW-1185">Reference proteome</keyword>
<dbReference type="PANTHER" id="PTHR30026">
    <property type="entry name" value="OUTER MEMBRANE PROTEIN TOLC"/>
    <property type="match status" value="1"/>
</dbReference>
<evidence type="ECO:0000256" key="7">
    <source>
        <dbReference type="ARBA" id="ARBA00023237"/>
    </source>
</evidence>
<keyword evidence="8" id="KW-0175">Coiled coil</keyword>
<evidence type="ECO:0000313" key="11">
    <source>
        <dbReference type="Proteomes" id="UP000239590"/>
    </source>
</evidence>
<proteinExistence type="inferred from homology"/>
<comment type="caution">
    <text evidence="10">The sequence shown here is derived from an EMBL/GenBank/DDBJ whole genome shotgun (WGS) entry which is preliminary data.</text>
</comment>
<evidence type="ECO:0008006" key="12">
    <source>
        <dbReference type="Google" id="ProtNLM"/>
    </source>
</evidence>
<keyword evidence="3" id="KW-0813">Transport</keyword>
<dbReference type="OrthoDB" id="9811587at2"/>
<comment type="similarity">
    <text evidence="2">Belongs to the outer membrane factor (OMF) (TC 1.B.17) family.</text>
</comment>
<dbReference type="Proteomes" id="UP000239590">
    <property type="component" value="Unassembled WGS sequence"/>
</dbReference>
<dbReference type="InterPro" id="IPR003423">
    <property type="entry name" value="OMP_efflux"/>
</dbReference>
<dbReference type="EMBL" id="PTRA01000001">
    <property type="protein sequence ID" value="PQA60434.1"/>
    <property type="molecule type" value="Genomic_DNA"/>
</dbReference>
<gene>
    <name evidence="10" type="ORF">C5O19_12690</name>
</gene>
<evidence type="ECO:0000313" key="10">
    <source>
        <dbReference type="EMBL" id="PQA60434.1"/>
    </source>
</evidence>
<keyword evidence="4" id="KW-1134">Transmembrane beta strand</keyword>
<dbReference type="Pfam" id="PF02321">
    <property type="entry name" value="OEP"/>
    <property type="match status" value="2"/>
</dbReference>
<evidence type="ECO:0000256" key="9">
    <source>
        <dbReference type="SAM" id="SignalP"/>
    </source>
</evidence>
<evidence type="ECO:0000256" key="8">
    <source>
        <dbReference type="SAM" id="Coils"/>
    </source>
</evidence>
<keyword evidence="5" id="KW-0812">Transmembrane</keyword>
<evidence type="ECO:0000256" key="1">
    <source>
        <dbReference type="ARBA" id="ARBA00004442"/>
    </source>
</evidence>